<dbReference type="InterPro" id="IPR005181">
    <property type="entry name" value="SASA"/>
</dbReference>
<evidence type="ECO:0000256" key="1">
    <source>
        <dbReference type="ARBA" id="ARBA00022801"/>
    </source>
</evidence>
<dbReference type="OrthoDB" id="9816001at2"/>
<dbReference type="Gene3D" id="3.40.50.1110">
    <property type="entry name" value="SGNH hydrolase"/>
    <property type="match status" value="2"/>
</dbReference>
<evidence type="ECO:0000313" key="5">
    <source>
        <dbReference type="Proteomes" id="UP000266118"/>
    </source>
</evidence>
<dbReference type="InterPro" id="IPR036514">
    <property type="entry name" value="SGNH_hydro_sf"/>
</dbReference>
<keyword evidence="2" id="KW-0732">Signal</keyword>
<sequence>MQKMYRLFLITSVCIFSSFSLSAKVTLPALFADNMVLQQQSDASVWGWASPGEQITVIGSWNHHAVSTKANAEGSFILKIKTPIAGGPYTLTIKGTQTIVLHNVMIGEVWICSGQSNMEFPLQGWPPVAPMLNSAQEIKNARHPNIRLFTVKRDIALSPQKNCAGSWSACDPASVAPFSATAYFFGRALYQKLKVPIGLIETCWGGTVAEAWTSGSALRKLGDFDSAINKLDSLKPFVNKMTKQYYADEAAWQRASVFINSTLKNTHLDDASWKKMLLPTLWEKAGYPNLDGIVWFRKTINIPASWAGKALQLELGPIDDNDITWFNGNKIGATDGWMDPRSYTIPGDMVKAGKNVIAIRVADTGGNGGIYGAKDALNIHLAGSSSDEGINLSGNWKYKIAFVKNTIPLITQNPNNPTVLYNGMIAPLLPFAIRGAIWYQGESNVGRGTQYAKLFPDMIQDWRNRWKEGNFPFYFVQIAPYPYGGDGKKSAAIRDAQRRTLQLPNTGMAVTLDIGDTTNIHPSHKQEVGRRLALWALAKTYGEKNMVYSGPLYKHMKVEGSEITLSFDYCDGGLVAKGGRLNDFEIAGADGIFVPATATIKGDKVIVFATSIKHPKAVRYGWSDNAEPHLFNKTGLPASTFITNASYYRSY</sequence>
<dbReference type="Proteomes" id="UP000266118">
    <property type="component" value="Chromosome"/>
</dbReference>
<dbReference type="AlphaFoldDB" id="A0A386HQF9"/>
<feature type="signal peptide" evidence="2">
    <location>
        <begin position="1"/>
        <end position="23"/>
    </location>
</feature>
<keyword evidence="5" id="KW-1185">Reference proteome</keyword>
<feature type="domain" description="Sialate O-acetylesterase" evidence="3">
    <location>
        <begin position="432"/>
        <end position="533"/>
    </location>
</feature>
<dbReference type="KEGG" id="ark:D6B99_07685"/>
<accession>A0A386HQF9</accession>
<protein>
    <recommendedName>
        <fullName evidence="3">Sialate O-acetylesterase domain-containing protein</fullName>
    </recommendedName>
</protein>
<dbReference type="PANTHER" id="PTHR22901:SF0">
    <property type="entry name" value="SIALATE O-ACETYLESTERASE"/>
    <property type="match status" value="1"/>
</dbReference>
<proteinExistence type="predicted"/>
<feature type="chain" id="PRO_5017401166" description="Sialate O-acetylesterase domain-containing protein" evidence="2">
    <location>
        <begin position="24"/>
        <end position="651"/>
    </location>
</feature>
<dbReference type="PANTHER" id="PTHR22901">
    <property type="entry name" value="SIALATE O-ACETYLESTERASE"/>
    <property type="match status" value="1"/>
</dbReference>
<evidence type="ECO:0000259" key="3">
    <source>
        <dbReference type="Pfam" id="PF03629"/>
    </source>
</evidence>
<dbReference type="GO" id="GO:0005975">
    <property type="term" value="P:carbohydrate metabolic process"/>
    <property type="evidence" value="ECO:0007669"/>
    <property type="project" value="InterPro"/>
</dbReference>
<evidence type="ECO:0000256" key="2">
    <source>
        <dbReference type="SAM" id="SignalP"/>
    </source>
</evidence>
<evidence type="ECO:0000313" key="4">
    <source>
        <dbReference type="EMBL" id="AYD47494.1"/>
    </source>
</evidence>
<dbReference type="Pfam" id="PF03629">
    <property type="entry name" value="SASA"/>
    <property type="match status" value="1"/>
</dbReference>
<dbReference type="SUPFAM" id="SSF49785">
    <property type="entry name" value="Galactose-binding domain-like"/>
    <property type="match status" value="1"/>
</dbReference>
<reference evidence="4 5" key="1">
    <citation type="submission" date="2018-09" db="EMBL/GenBank/DDBJ databases">
        <title>Arachidicoccus sp. nov., a bacterium isolated from soil.</title>
        <authorList>
            <person name="Weon H.-Y."/>
            <person name="Kwon S.-W."/>
            <person name="Lee S.A."/>
        </authorList>
    </citation>
    <scope>NUCLEOTIDE SEQUENCE [LARGE SCALE GENOMIC DNA]</scope>
    <source>
        <strain evidence="4 5">KIS59-12</strain>
    </source>
</reference>
<name>A0A386HQF9_9BACT</name>
<dbReference type="SUPFAM" id="SSF52266">
    <property type="entry name" value="SGNH hydrolase"/>
    <property type="match status" value="1"/>
</dbReference>
<dbReference type="GO" id="GO:0004553">
    <property type="term" value="F:hydrolase activity, hydrolyzing O-glycosyl compounds"/>
    <property type="evidence" value="ECO:0007669"/>
    <property type="project" value="InterPro"/>
</dbReference>
<dbReference type="InterPro" id="IPR008979">
    <property type="entry name" value="Galactose-bd-like_sf"/>
</dbReference>
<dbReference type="GO" id="GO:0001681">
    <property type="term" value="F:sialate O-acetylesterase activity"/>
    <property type="evidence" value="ECO:0007669"/>
    <property type="project" value="InterPro"/>
</dbReference>
<gene>
    <name evidence="4" type="ORF">D6B99_07685</name>
</gene>
<keyword evidence="1" id="KW-0378">Hydrolase</keyword>
<organism evidence="4 5">
    <name type="scientific">Arachidicoccus soli</name>
    <dbReference type="NCBI Taxonomy" id="2341117"/>
    <lineage>
        <taxon>Bacteria</taxon>
        <taxon>Pseudomonadati</taxon>
        <taxon>Bacteroidota</taxon>
        <taxon>Chitinophagia</taxon>
        <taxon>Chitinophagales</taxon>
        <taxon>Chitinophagaceae</taxon>
        <taxon>Arachidicoccus</taxon>
    </lineage>
</organism>
<dbReference type="InterPro" id="IPR039329">
    <property type="entry name" value="SIAE"/>
</dbReference>
<dbReference type="EMBL" id="CP032489">
    <property type="protein sequence ID" value="AYD47494.1"/>
    <property type="molecule type" value="Genomic_DNA"/>
</dbReference>